<name>A0A2D0KAM1_9GAMM</name>
<evidence type="ECO:0000259" key="9">
    <source>
        <dbReference type="Pfam" id="PF00724"/>
    </source>
</evidence>
<protein>
    <submittedName>
        <fullName evidence="10">Alkene reductase</fullName>
    </submittedName>
</protein>
<evidence type="ECO:0000256" key="6">
    <source>
        <dbReference type="ARBA" id="ARBA00023002"/>
    </source>
</evidence>
<dbReference type="InterPro" id="IPR013785">
    <property type="entry name" value="Aldolase_TIM"/>
</dbReference>
<accession>A0A2D0KAM1</accession>
<comment type="caution">
    <text evidence="10">The sequence shown here is derived from an EMBL/GenBank/DDBJ whole genome shotgun (WGS) entry which is preliminary data.</text>
</comment>
<proteinExistence type="predicted"/>
<evidence type="ECO:0000256" key="7">
    <source>
        <dbReference type="ARBA" id="ARBA00023004"/>
    </source>
</evidence>
<dbReference type="InterPro" id="IPR051793">
    <property type="entry name" value="NADH:flavin_oxidoreductase"/>
</dbReference>
<evidence type="ECO:0000256" key="4">
    <source>
        <dbReference type="ARBA" id="ARBA00022643"/>
    </source>
</evidence>
<organism evidence="10 11">
    <name type="scientific">Xenorhabdus stockiae</name>
    <dbReference type="NCBI Taxonomy" id="351614"/>
    <lineage>
        <taxon>Bacteria</taxon>
        <taxon>Pseudomonadati</taxon>
        <taxon>Pseudomonadota</taxon>
        <taxon>Gammaproteobacteria</taxon>
        <taxon>Enterobacterales</taxon>
        <taxon>Morganellaceae</taxon>
        <taxon>Xenorhabdus</taxon>
    </lineage>
</organism>
<keyword evidence="5" id="KW-0479">Metal-binding</keyword>
<keyword evidence="11" id="KW-1185">Reference proteome</keyword>
<keyword evidence="8" id="KW-0411">Iron-sulfur</keyword>
<dbReference type="PANTHER" id="PTHR42917:SF2">
    <property type="entry name" value="2,4-DIENOYL-COA REDUCTASE [(2E)-ENOYL-COA-PRODUCING]"/>
    <property type="match status" value="1"/>
</dbReference>
<feature type="domain" description="NADH:flavin oxidoreductase/NADH oxidase N-terminal" evidence="9">
    <location>
        <begin position="7"/>
        <end position="327"/>
    </location>
</feature>
<dbReference type="RefSeq" id="WP_099126196.1">
    <property type="nucleotide sequence ID" value="NZ_CAWNRH010000155.1"/>
</dbReference>
<keyword evidence="3" id="KW-0285">Flavoprotein</keyword>
<dbReference type="GO" id="GO:0010181">
    <property type="term" value="F:FMN binding"/>
    <property type="evidence" value="ECO:0007669"/>
    <property type="project" value="InterPro"/>
</dbReference>
<dbReference type="EMBL" id="NJAJ01000076">
    <property type="protein sequence ID" value="PHM60443.1"/>
    <property type="molecule type" value="Genomic_DNA"/>
</dbReference>
<dbReference type="GO" id="GO:0051536">
    <property type="term" value="F:iron-sulfur cluster binding"/>
    <property type="evidence" value="ECO:0007669"/>
    <property type="project" value="UniProtKB-KW"/>
</dbReference>
<keyword evidence="4" id="KW-0288">FMN</keyword>
<dbReference type="SUPFAM" id="SSF51395">
    <property type="entry name" value="FMN-linked oxidoreductases"/>
    <property type="match status" value="1"/>
</dbReference>
<evidence type="ECO:0000256" key="3">
    <source>
        <dbReference type="ARBA" id="ARBA00022630"/>
    </source>
</evidence>
<evidence type="ECO:0000256" key="8">
    <source>
        <dbReference type="ARBA" id="ARBA00023014"/>
    </source>
</evidence>
<evidence type="ECO:0000313" key="10">
    <source>
        <dbReference type="EMBL" id="PHM60443.1"/>
    </source>
</evidence>
<keyword evidence="7" id="KW-0408">Iron</keyword>
<comment type="cofactor">
    <cofactor evidence="1">
        <name>FMN</name>
        <dbReference type="ChEBI" id="CHEBI:58210"/>
    </cofactor>
</comment>
<dbReference type="Pfam" id="PF00724">
    <property type="entry name" value="Oxidored_FMN"/>
    <property type="match status" value="1"/>
</dbReference>
<dbReference type="Gene3D" id="3.20.20.70">
    <property type="entry name" value="Aldolase class I"/>
    <property type="match status" value="1"/>
</dbReference>
<dbReference type="AlphaFoldDB" id="A0A2D0KAM1"/>
<gene>
    <name evidence="10" type="ORF">Xsto_04009</name>
</gene>
<evidence type="ECO:0000256" key="5">
    <source>
        <dbReference type="ARBA" id="ARBA00022723"/>
    </source>
</evidence>
<sequence>MKDSITSLFKPFDFGTLKLRNRLVMASIEQERSSGEVSANEGAGLVIAEASYINHPSAGEKMDLPRLESGSEAYFSEMVKAIHATGGVIFAQLFHQGADDSERFAPSLAWSPSGFSATRGSYGKAMTLDDIDEIIAAFAEAASFAQSVGFDGVEIHGAHGYLIDQFLWANTNRREDVWGGTIRNRAQFAAQIIAAVRRATGRLFPISFLFSQWKVGANNAAIATSPQDLEILLDPIVQAGVTILHASDGHFGQPAFRNSDRSLAVWAKELTELPTIAGGSIDLSLSGRPAYSSDLEILIRQLDNQQIDLVAVGRKLFSEPTWVSELQRLSQ</sequence>
<evidence type="ECO:0000256" key="2">
    <source>
        <dbReference type="ARBA" id="ARBA00001966"/>
    </source>
</evidence>
<evidence type="ECO:0000256" key="1">
    <source>
        <dbReference type="ARBA" id="ARBA00001917"/>
    </source>
</evidence>
<keyword evidence="6" id="KW-0560">Oxidoreductase</keyword>
<reference evidence="10 11" key="1">
    <citation type="journal article" date="2017" name="Nat. Microbiol.">
        <title>Natural product diversity associated with the nematode symbionts Photorhabdus and Xenorhabdus.</title>
        <authorList>
            <person name="Tobias N.J."/>
            <person name="Wolff H."/>
            <person name="Djahanschiri B."/>
            <person name="Grundmann F."/>
            <person name="Kronenwerth M."/>
            <person name="Shi Y.M."/>
            <person name="Simonyi S."/>
            <person name="Grun P."/>
            <person name="Shapiro-Ilan D."/>
            <person name="Pidot S.J."/>
            <person name="Stinear T.P."/>
            <person name="Ebersberger I."/>
            <person name="Bode H.B."/>
        </authorList>
    </citation>
    <scope>NUCLEOTIDE SEQUENCE [LARGE SCALE GENOMIC DNA]</scope>
    <source>
        <strain evidence="10 11">DSM 17904</strain>
    </source>
</reference>
<evidence type="ECO:0000313" key="11">
    <source>
        <dbReference type="Proteomes" id="UP000222366"/>
    </source>
</evidence>
<comment type="cofactor">
    <cofactor evidence="2">
        <name>[4Fe-4S] cluster</name>
        <dbReference type="ChEBI" id="CHEBI:49883"/>
    </cofactor>
</comment>
<dbReference type="PANTHER" id="PTHR42917">
    <property type="entry name" value="2,4-DIENOYL-COA REDUCTASE"/>
    <property type="match status" value="1"/>
</dbReference>
<dbReference type="GO" id="GO:0016491">
    <property type="term" value="F:oxidoreductase activity"/>
    <property type="evidence" value="ECO:0007669"/>
    <property type="project" value="UniProtKB-KW"/>
</dbReference>
<dbReference type="GO" id="GO:0046872">
    <property type="term" value="F:metal ion binding"/>
    <property type="evidence" value="ECO:0007669"/>
    <property type="project" value="UniProtKB-KW"/>
</dbReference>
<dbReference type="InterPro" id="IPR001155">
    <property type="entry name" value="OxRdtase_FMN_N"/>
</dbReference>
<dbReference type="Proteomes" id="UP000222366">
    <property type="component" value="Unassembled WGS sequence"/>
</dbReference>